<evidence type="ECO:0000313" key="3">
    <source>
        <dbReference type="EMBL" id="KAG5851395.1"/>
    </source>
</evidence>
<dbReference type="AlphaFoldDB" id="A0A9D3MQC6"/>
<feature type="signal peptide" evidence="2">
    <location>
        <begin position="1"/>
        <end position="28"/>
    </location>
</feature>
<sequence>MLLSLGMQIHTIFIMQLFVFLHLLPVEADISAYSFDNRTENFADLPARFGFRLPSEGLKGFLIGARPENGCEPMDPPPPTGQRDRDLHRAHQGATTAPSM</sequence>
<evidence type="ECO:0000313" key="4">
    <source>
        <dbReference type="Proteomes" id="UP001044222"/>
    </source>
</evidence>
<proteinExistence type="predicted"/>
<dbReference type="EMBL" id="JAFIRN010000004">
    <property type="protein sequence ID" value="KAG5851395.1"/>
    <property type="molecule type" value="Genomic_DNA"/>
</dbReference>
<name>A0A9D3MQC6_ANGAN</name>
<gene>
    <name evidence="3" type="ORF">ANANG_G00092900</name>
</gene>
<organism evidence="3 4">
    <name type="scientific">Anguilla anguilla</name>
    <name type="common">European freshwater eel</name>
    <name type="synonym">Muraena anguilla</name>
    <dbReference type="NCBI Taxonomy" id="7936"/>
    <lineage>
        <taxon>Eukaryota</taxon>
        <taxon>Metazoa</taxon>
        <taxon>Chordata</taxon>
        <taxon>Craniata</taxon>
        <taxon>Vertebrata</taxon>
        <taxon>Euteleostomi</taxon>
        <taxon>Actinopterygii</taxon>
        <taxon>Neopterygii</taxon>
        <taxon>Teleostei</taxon>
        <taxon>Anguilliformes</taxon>
        <taxon>Anguillidae</taxon>
        <taxon>Anguilla</taxon>
    </lineage>
</organism>
<protein>
    <submittedName>
        <fullName evidence="3">Uncharacterized protein</fullName>
    </submittedName>
</protein>
<comment type="caution">
    <text evidence="3">The sequence shown here is derived from an EMBL/GenBank/DDBJ whole genome shotgun (WGS) entry which is preliminary data.</text>
</comment>
<accession>A0A9D3MQC6</accession>
<dbReference type="Proteomes" id="UP001044222">
    <property type="component" value="Unassembled WGS sequence"/>
</dbReference>
<evidence type="ECO:0000256" key="1">
    <source>
        <dbReference type="SAM" id="MobiDB-lite"/>
    </source>
</evidence>
<feature type="chain" id="PRO_5038560558" evidence="2">
    <location>
        <begin position="29"/>
        <end position="100"/>
    </location>
</feature>
<keyword evidence="2" id="KW-0732">Signal</keyword>
<evidence type="ECO:0000256" key="2">
    <source>
        <dbReference type="SAM" id="SignalP"/>
    </source>
</evidence>
<feature type="region of interest" description="Disordered" evidence="1">
    <location>
        <begin position="66"/>
        <end position="100"/>
    </location>
</feature>
<reference evidence="3" key="1">
    <citation type="submission" date="2021-01" db="EMBL/GenBank/DDBJ databases">
        <title>A chromosome-scale assembly of European eel, Anguilla anguilla.</title>
        <authorList>
            <person name="Henkel C."/>
            <person name="Jong-Raadsen S.A."/>
            <person name="Dufour S."/>
            <person name="Weltzien F.-A."/>
            <person name="Palstra A.P."/>
            <person name="Pelster B."/>
            <person name="Spaink H.P."/>
            <person name="Van Den Thillart G.E."/>
            <person name="Jansen H."/>
            <person name="Zahm M."/>
            <person name="Klopp C."/>
            <person name="Cedric C."/>
            <person name="Louis A."/>
            <person name="Berthelot C."/>
            <person name="Parey E."/>
            <person name="Roest Crollius H."/>
            <person name="Montfort J."/>
            <person name="Robinson-Rechavi M."/>
            <person name="Bucao C."/>
            <person name="Bouchez O."/>
            <person name="Gislard M."/>
            <person name="Lluch J."/>
            <person name="Milhes M."/>
            <person name="Lampietro C."/>
            <person name="Lopez Roques C."/>
            <person name="Donnadieu C."/>
            <person name="Braasch I."/>
            <person name="Desvignes T."/>
            <person name="Postlethwait J."/>
            <person name="Bobe J."/>
            <person name="Guiguen Y."/>
            <person name="Dirks R."/>
        </authorList>
    </citation>
    <scope>NUCLEOTIDE SEQUENCE</scope>
    <source>
        <strain evidence="3">Tag_6206</strain>
        <tissue evidence="3">Liver</tissue>
    </source>
</reference>
<keyword evidence="4" id="KW-1185">Reference proteome</keyword>